<dbReference type="HOGENOM" id="CLU_089574_1_5_6"/>
<dbReference type="PROSITE" id="PS50206">
    <property type="entry name" value="RHODANESE_3"/>
    <property type="match status" value="1"/>
</dbReference>
<dbReference type="InterPro" id="IPR050229">
    <property type="entry name" value="GlpE_sulfurtransferase"/>
</dbReference>
<dbReference type="STRING" id="314278.NB231_11024"/>
<keyword evidence="4" id="KW-1185">Reference proteome</keyword>
<dbReference type="eggNOG" id="COG0607">
    <property type="taxonomic scope" value="Bacteria"/>
</dbReference>
<dbReference type="SUPFAM" id="SSF52821">
    <property type="entry name" value="Rhodanese/Cell cycle control phosphatase"/>
    <property type="match status" value="1"/>
</dbReference>
<proteinExistence type="predicted"/>
<dbReference type="AlphaFoldDB" id="A4BTY3"/>
<evidence type="ECO:0000256" key="1">
    <source>
        <dbReference type="SAM" id="Phobius"/>
    </source>
</evidence>
<sequence length="141" mass="15579">MEHLFEFIGNHWALSIALVVITIAIIANEVLLLLQAGHALEPEQATQLYNRDDAVFVDLRGENAYLTAHLPGAVNLPLAHMDQQTEKLQQYAGRPVILYDEAGYQARKAGTKLKKLGMENVYQLKGGIGAWRDAGLPTKSK</sequence>
<dbReference type="InterPro" id="IPR001763">
    <property type="entry name" value="Rhodanese-like_dom"/>
</dbReference>
<evidence type="ECO:0000313" key="3">
    <source>
        <dbReference type="EMBL" id="EAR20804.1"/>
    </source>
</evidence>
<keyword evidence="1" id="KW-0472">Membrane</keyword>
<dbReference type="EMBL" id="AAOF01000016">
    <property type="protein sequence ID" value="EAR20804.1"/>
    <property type="molecule type" value="Genomic_DNA"/>
</dbReference>
<dbReference type="Gene3D" id="3.40.250.10">
    <property type="entry name" value="Rhodanese-like domain"/>
    <property type="match status" value="1"/>
</dbReference>
<dbReference type="PANTHER" id="PTHR43031:SF18">
    <property type="entry name" value="RHODANESE-RELATED SULFURTRANSFERASES"/>
    <property type="match status" value="1"/>
</dbReference>
<dbReference type="RefSeq" id="WP_005002533.1">
    <property type="nucleotide sequence ID" value="NZ_CH672427.1"/>
</dbReference>
<accession>A4BTY3</accession>
<feature type="domain" description="Rhodanese" evidence="2">
    <location>
        <begin position="50"/>
        <end position="140"/>
    </location>
</feature>
<dbReference type="GO" id="GO:0004792">
    <property type="term" value="F:thiosulfate-cyanide sulfurtransferase activity"/>
    <property type="evidence" value="ECO:0007669"/>
    <property type="project" value="InterPro"/>
</dbReference>
<dbReference type="Proteomes" id="UP000003374">
    <property type="component" value="Unassembled WGS sequence"/>
</dbReference>
<dbReference type="PANTHER" id="PTHR43031">
    <property type="entry name" value="FAD-DEPENDENT OXIDOREDUCTASE"/>
    <property type="match status" value="1"/>
</dbReference>
<comment type="caution">
    <text evidence="3">The sequence shown here is derived from an EMBL/GenBank/DDBJ whole genome shotgun (WGS) entry which is preliminary data.</text>
</comment>
<name>A4BTY3_9GAMM</name>
<organism evidence="3 4">
    <name type="scientific">Nitrococcus mobilis Nb-231</name>
    <dbReference type="NCBI Taxonomy" id="314278"/>
    <lineage>
        <taxon>Bacteria</taxon>
        <taxon>Pseudomonadati</taxon>
        <taxon>Pseudomonadota</taxon>
        <taxon>Gammaproteobacteria</taxon>
        <taxon>Chromatiales</taxon>
        <taxon>Ectothiorhodospiraceae</taxon>
        <taxon>Nitrococcus</taxon>
    </lineage>
</organism>
<dbReference type="OrthoDB" id="9808735at2"/>
<gene>
    <name evidence="3" type="ORF">NB231_11024</name>
</gene>
<dbReference type="Pfam" id="PF00581">
    <property type="entry name" value="Rhodanese"/>
    <property type="match status" value="1"/>
</dbReference>
<feature type="transmembrane region" description="Helical" evidence="1">
    <location>
        <begin position="12"/>
        <end position="34"/>
    </location>
</feature>
<dbReference type="CDD" id="cd00158">
    <property type="entry name" value="RHOD"/>
    <property type="match status" value="1"/>
</dbReference>
<dbReference type="PROSITE" id="PS00380">
    <property type="entry name" value="RHODANESE_1"/>
    <property type="match status" value="1"/>
</dbReference>
<dbReference type="InterPro" id="IPR036873">
    <property type="entry name" value="Rhodanese-like_dom_sf"/>
</dbReference>
<dbReference type="InterPro" id="IPR001307">
    <property type="entry name" value="Thiosulphate_STrfase_CS"/>
</dbReference>
<keyword evidence="1" id="KW-1133">Transmembrane helix</keyword>
<evidence type="ECO:0000313" key="4">
    <source>
        <dbReference type="Proteomes" id="UP000003374"/>
    </source>
</evidence>
<reference evidence="3 4" key="1">
    <citation type="submission" date="2006-02" db="EMBL/GenBank/DDBJ databases">
        <authorList>
            <person name="Waterbury J."/>
            <person name="Ferriera S."/>
            <person name="Johnson J."/>
            <person name="Kravitz S."/>
            <person name="Halpern A."/>
            <person name="Remington K."/>
            <person name="Beeson K."/>
            <person name="Tran B."/>
            <person name="Rogers Y.-H."/>
            <person name="Friedman R."/>
            <person name="Venter J.C."/>
        </authorList>
    </citation>
    <scope>NUCLEOTIDE SEQUENCE [LARGE SCALE GENOMIC DNA]</scope>
    <source>
        <strain evidence="3 4">Nb-231</strain>
    </source>
</reference>
<dbReference type="SMART" id="SM00450">
    <property type="entry name" value="RHOD"/>
    <property type="match status" value="1"/>
</dbReference>
<evidence type="ECO:0000259" key="2">
    <source>
        <dbReference type="PROSITE" id="PS50206"/>
    </source>
</evidence>
<keyword evidence="1" id="KW-0812">Transmembrane</keyword>
<protein>
    <submittedName>
        <fullName evidence="3">Rhodanese-like protein</fullName>
    </submittedName>
</protein>